<dbReference type="SUPFAM" id="SSF49899">
    <property type="entry name" value="Concanavalin A-like lectins/glucanases"/>
    <property type="match status" value="1"/>
</dbReference>
<keyword evidence="1 2" id="KW-0430">Lectin</keyword>
<name>A0A6B2F0I3_BOTNI</name>
<sequence length="134" mass="14701">MPGIVCSNLSIAPGQKVSVKGDVLSGAKSFAINIGKDKENIILHLNARFDAHGDIRTIVCNSKINGQWGKELRESNFPFQEGSPAEILFTHDKKEVTITLSDNHQIKFPNDSGLETIDFICTEGDLCFKILSLV</sequence>
<dbReference type="AlphaFoldDB" id="A0A6B2F0I3"/>
<dbReference type="FunFam" id="2.60.120.200:FF:000021">
    <property type="entry name" value="Galectin"/>
    <property type="match status" value="1"/>
</dbReference>
<dbReference type="Pfam" id="PF00337">
    <property type="entry name" value="Gal-bind_lectin"/>
    <property type="match status" value="1"/>
</dbReference>
<dbReference type="InterPro" id="IPR013320">
    <property type="entry name" value="ConA-like_dom_sf"/>
</dbReference>
<protein>
    <recommendedName>
        <fullName evidence="2">Galectin</fullName>
    </recommendedName>
</protein>
<dbReference type="InterPro" id="IPR001079">
    <property type="entry name" value="Galectin_CRD"/>
</dbReference>
<dbReference type="GO" id="GO:0005615">
    <property type="term" value="C:extracellular space"/>
    <property type="evidence" value="ECO:0007669"/>
    <property type="project" value="TreeGrafter"/>
</dbReference>
<evidence type="ECO:0000313" key="4">
    <source>
        <dbReference type="EMBL" id="NCE57237.1"/>
    </source>
</evidence>
<organism evidence="4">
    <name type="scientific">Bothriechis nigroviridis</name>
    <name type="common">Black-speckled palm pit viper</name>
    <dbReference type="NCBI Taxonomy" id="88079"/>
    <lineage>
        <taxon>Eukaryota</taxon>
        <taxon>Metazoa</taxon>
        <taxon>Chordata</taxon>
        <taxon>Craniata</taxon>
        <taxon>Vertebrata</taxon>
        <taxon>Euteleostomi</taxon>
        <taxon>Lepidosauria</taxon>
        <taxon>Squamata</taxon>
        <taxon>Bifurcata</taxon>
        <taxon>Unidentata</taxon>
        <taxon>Episquamata</taxon>
        <taxon>Toxicofera</taxon>
        <taxon>Serpentes</taxon>
        <taxon>Colubroidea</taxon>
        <taxon>Viperidae</taxon>
        <taxon>Crotalinae</taxon>
        <taxon>Bothriechis</taxon>
    </lineage>
</organism>
<dbReference type="GO" id="GO:0030395">
    <property type="term" value="F:lactose binding"/>
    <property type="evidence" value="ECO:0007669"/>
    <property type="project" value="TreeGrafter"/>
</dbReference>
<dbReference type="PROSITE" id="PS51304">
    <property type="entry name" value="GALECTIN"/>
    <property type="match status" value="1"/>
</dbReference>
<dbReference type="SMART" id="SM00276">
    <property type="entry name" value="GLECT"/>
    <property type="match status" value="1"/>
</dbReference>
<feature type="domain" description="Galectin" evidence="3">
    <location>
        <begin position="3"/>
        <end position="134"/>
    </location>
</feature>
<evidence type="ECO:0000256" key="1">
    <source>
        <dbReference type="ARBA" id="ARBA00022734"/>
    </source>
</evidence>
<dbReference type="Gene3D" id="2.60.120.200">
    <property type="match status" value="1"/>
</dbReference>
<dbReference type="InterPro" id="IPR044156">
    <property type="entry name" value="Galectin-like"/>
</dbReference>
<reference evidence="4" key="1">
    <citation type="submission" date="2019-11" db="EMBL/GenBank/DDBJ databases">
        <title>Trait differentiation and modular expression in palm-pitvipers.</title>
        <authorList>
            <person name="Mason A.J."/>
            <person name="Strickland J.L."/>
            <person name="Margres M.J."/>
            <person name="Rokyta D.R."/>
            <person name="Sasa M."/>
            <person name="Parkinson C.L."/>
        </authorList>
    </citation>
    <scope>NUCLEOTIDE SEQUENCE</scope>
</reference>
<proteinExistence type="predicted"/>
<dbReference type="EMBL" id="GIBL01000245">
    <property type="protein sequence ID" value="NCE57237.1"/>
    <property type="molecule type" value="Transcribed_RNA"/>
</dbReference>
<accession>A0A6B2F0I3</accession>
<evidence type="ECO:0000256" key="2">
    <source>
        <dbReference type="RuleBase" id="RU102079"/>
    </source>
</evidence>
<dbReference type="SMART" id="SM00908">
    <property type="entry name" value="Gal-bind_lectin"/>
    <property type="match status" value="1"/>
</dbReference>
<dbReference type="CDD" id="cd00070">
    <property type="entry name" value="GLECT"/>
    <property type="match status" value="1"/>
</dbReference>
<dbReference type="PANTHER" id="PTHR11346">
    <property type="entry name" value="GALECTIN"/>
    <property type="match status" value="1"/>
</dbReference>
<dbReference type="GO" id="GO:0043236">
    <property type="term" value="F:laminin binding"/>
    <property type="evidence" value="ECO:0007669"/>
    <property type="project" value="TreeGrafter"/>
</dbReference>
<evidence type="ECO:0000259" key="3">
    <source>
        <dbReference type="PROSITE" id="PS51304"/>
    </source>
</evidence>
<dbReference type="PANTHER" id="PTHR11346:SF97">
    <property type="entry name" value="GALECTIN-1"/>
    <property type="match status" value="1"/>
</dbReference>